<reference evidence="5 6" key="1">
    <citation type="submission" date="2018-10" db="EMBL/GenBank/DDBJ databases">
        <title>Draft genome sequence of Zhongshania sp. DSW25-10.</title>
        <authorList>
            <person name="Oh J."/>
        </authorList>
    </citation>
    <scope>NUCLEOTIDE SEQUENCE [LARGE SCALE GENOMIC DNA]</scope>
    <source>
        <strain evidence="5 6">DSW25-10</strain>
    </source>
</reference>
<dbReference type="InterPro" id="IPR029058">
    <property type="entry name" value="AB_hydrolase_fold"/>
</dbReference>
<evidence type="ECO:0000259" key="4">
    <source>
        <dbReference type="Pfam" id="PF00135"/>
    </source>
</evidence>
<dbReference type="InterPro" id="IPR000997">
    <property type="entry name" value="Cholinesterase"/>
</dbReference>
<keyword evidence="2" id="KW-0378">Hydrolase</keyword>
<organism evidence="5 6">
    <name type="scientific">Zhongshania marina</name>
    <dbReference type="NCBI Taxonomy" id="2304603"/>
    <lineage>
        <taxon>Bacteria</taxon>
        <taxon>Pseudomonadati</taxon>
        <taxon>Pseudomonadota</taxon>
        <taxon>Gammaproteobacteria</taxon>
        <taxon>Cellvibrionales</taxon>
        <taxon>Spongiibacteraceae</taxon>
        <taxon>Zhongshania</taxon>
    </lineage>
</organism>
<gene>
    <name evidence="5" type="ORF">D0911_03330</name>
</gene>
<dbReference type="EMBL" id="RHGB01000002">
    <property type="protein sequence ID" value="RNL67269.1"/>
    <property type="molecule type" value="Genomic_DNA"/>
</dbReference>
<comment type="similarity">
    <text evidence="1">Belongs to the type-B carboxylesterase/lipase family.</text>
</comment>
<dbReference type="Pfam" id="PF00135">
    <property type="entry name" value="COesterase"/>
    <property type="match status" value="2"/>
</dbReference>
<evidence type="ECO:0000313" key="6">
    <source>
        <dbReference type="Proteomes" id="UP000274695"/>
    </source>
</evidence>
<dbReference type="RefSeq" id="WP_123181481.1">
    <property type="nucleotide sequence ID" value="NZ_RHGB01000002.1"/>
</dbReference>
<evidence type="ECO:0000313" key="5">
    <source>
        <dbReference type="EMBL" id="RNL67269.1"/>
    </source>
</evidence>
<dbReference type="SUPFAM" id="SSF53474">
    <property type="entry name" value="alpha/beta-Hydrolases"/>
    <property type="match status" value="1"/>
</dbReference>
<feature type="domain" description="Carboxylesterase type B" evidence="4">
    <location>
        <begin position="32"/>
        <end position="356"/>
    </location>
</feature>
<feature type="domain" description="Carboxylesterase type B" evidence="4">
    <location>
        <begin position="401"/>
        <end position="508"/>
    </location>
</feature>
<dbReference type="InterPro" id="IPR019819">
    <property type="entry name" value="Carboxylesterase_B_CS"/>
</dbReference>
<dbReference type="PANTHER" id="PTHR43918">
    <property type="entry name" value="ACETYLCHOLINESTERASE"/>
    <property type="match status" value="1"/>
</dbReference>
<evidence type="ECO:0000256" key="2">
    <source>
        <dbReference type="ARBA" id="ARBA00022801"/>
    </source>
</evidence>
<dbReference type="PANTHER" id="PTHR43918:SF4">
    <property type="entry name" value="CARBOXYLIC ESTER HYDROLASE"/>
    <property type="match status" value="1"/>
</dbReference>
<accession>A0ABX9W6I7</accession>
<name>A0ABX9W6I7_9GAMM</name>
<dbReference type="Gene3D" id="3.40.50.1820">
    <property type="entry name" value="alpha/beta hydrolase"/>
    <property type="match status" value="1"/>
</dbReference>
<protein>
    <recommendedName>
        <fullName evidence="4">Carboxylesterase type B domain-containing protein</fullName>
    </recommendedName>
</protein>
<evidence type="ECO:0000256" key="1">
    <source>
        <dbReference type="ARBA" id="ARBA00005964"/>
    </source>
</evidence>
<dbReference type="PRINTS" id="PR00878">
    <property type="entry name" value="CHOLNESTRASE"/>
</dbReference>
<proteinExistence type="inferred from homology"/>
<evidence type="ECO:0000256" key="3">
    <source>
        <dbReference type="ARBA" id="ARBA00023157"/>
    </source>
</evidence>
<sequence length="512" mass="57042">MSGVRNWPIILCLVTMLWTVGVYAESDLYPPLKTSQGWLQGGEHDGVEYYLGIPYAEAPVGALRWRAPRKASAWNGVREARHFSLPCAQIGNFFATNNAEFFNKPFGSEDCLYLNVWTPIVQIGPRPVLAFIHGGAGVYGAASLPLYNGERLSRELGAVVVSMNYRLGMFGALHMDALHTGDPKEDFGNFGLLDQIKALEWVQNNIADFSGDVNNVTVMGHSAGCVSIWSLLKSPLASGKFKKAICLSGIPLTTSSDELAERSQRFINNLKALSKANSAFAQENLDTNPQQLRQALYTLSMEEIVEAGKGIKAMSGEPDGTVLALAENNKLTNPVPAIIGSVRNEASMLLITHTGHVKPEKLWELIHSDWQGLSAGDFFPSLWRRLTYSLAVKFANSSLLNKVDASASLLADQAHPVYRYKFDWDDMEEPWQSLFGAYHGLDIPFVFGNFERETPNISYFSWTKSHIGELERVHRQFIFAFKGFIESEDPNKYSSELQWPIWDGNSNYQQIK</sequence>
<keyword evidence="3" id="KW-1015">Disulfide bond</keyword>
<keyword evidence="6" id="KW-1185">Reference proteome</keyword>
<dbReference type="InterPro" id="IPR002018">
    <property type="entry name" value="CarbesteraseB"/>
</dbReference>
<comment type="caution">
    <text evidence="5">The sequence shown here is derived from an EMBL/GenBank/DDBJ whole genome shotgun (WGS) entry which is preliminary data.</text>
</comment>
<dbReference type="InterPro" id="IPR050654">
    <property type="entry name" value="AChE-related_enzymes"/>
</dbReference>
<dbReference type="Proteomes" id="UP000274695">
    <property type="component" value="Unassembled WGS sequence"/>
</dbReference>
<dbReference type="PROSITE" id="PS00941">
    <property type="entry name" value="CARBOXYLESTERASE_B_2"/>
    <property type="match status" value="1"/>
</dbReference>